<reference evidence="5" key="1">
    <citation type="journal article" date="2019" name="Int. J. Syst. Evol. Microbiol.">
        <title>The Global Catalogue of Microorganisms (GCM) 10K type strain sequencing project: providing services to taxonomists for standard genome sequencing and annotation.</title>
        <authorList>
            <consortium name="The Broad Institute Genomics Platform"/>
            <consortium name="The Broad Institute Genome Sequencing Center for Infectious Disease"/>
            <person name="Wu L."/>
            <person name="Ma J."/>
        </authorList>
    </citation>
    <scope>NUCLEOTIDE SEQUENCE [LARGE SCALE GENOMIC DNA]</scope>
    <source>
        <strain evidence="5">CCUG 54527</strain>
    </source>
</reference>
<dbReference type="Pfam" id="PF07963">
    <property type="entry name" value="N_methyl"/>
    <property type="match status" value="1"/>
</dbReference>
<comment type="caution">
    <text evidence="4">The sequence shown here is derived from an EMBL/GenBank/DDBJ whole genome shotgun (WGS) entry which is preliminary data.</text>
</comment>
<keyword evidence="3" id="KW-1133">Transmembrane helix</keyword>
<keyword evidence="3" id="KW-0472">Membrane</keyword>
<feature type="transmembrane region" description="Helical" evidence="3">
    <location>
        <begin position="12"/>
        <end position="37"/>
    </location>
</feature>
<keyword evidence="2" id="KW-0178">Competence</keyword>
<sequence>MKYMNNQKGLSLVELMAALALVSIVAVLIMTTLTLGIKKSVAENDKVRVQQEANILVAKLLNNHREGDLYCLIIIGEELILGGTKMEAPNSNNQVCDFPVVNSSYINNLYDSTIFNITSEIIGNQGPDLIEESPVDLTTLPISLINPTSNQKPIDPAQQDLELSIKISYKSDDKKSNYIINTTLIRYKTN</sequence>
<comment type="subcellular location">
    <subcellularLocation>
        <location evidence="1">Cell surface</location>
    </subcellularLocation>
</comment>
<organism evidence="4 5">
    <name type="scientific">Paenisporosarcina macmurdoensis</name>
    <dbReference type="NCBI Taxonomy" id="212659"/>
    <lineage>
        <taxon>Bacteria</taxon>
        <taxon>Bacillati</taxon>
        <taxon>Bacillota</taxon>
        <taxon>Bacilli</taxon>
        <taxon>Bacillales</taxon>
        <taxon>Caryophanaceae</taxon>
        <taxon>Paenisporosarcina</taxon>
    </lineage>
</organism>
<accession>A0ABW1L9X4</accession>
<evidence type="ECO:0000313" key="5">
    <source>
        <dbReference type="Proteomes" id="UP001596170"/>
    </source>
</evidence>
<evidence type="ECO:0000256" key="3">
    <source>
        <dbReference type="SAM" id="Phobius"/>
    </source>
</evidence>
<dbReference type="PROSITE" id="PS00409">
    <property type="entry name" value="PROKAR_NTER_METHYL"/>
    <property type="match status" value="1"/>
</dbReference>
<protein>
    <submittedName>
        <fullName evidence="4">PilW family protein</fullName>
    </submittedName>
</protein>
<proteinExistence type="predicted"/>
<dbReference type="EMBL" id="JBHSRI010000018">
    <property type="protein sequence ID" value="MFC6039727.1"/>
    <property type="molecule type" value="Genomic_DNA"/>
</dbReference>
<keyword evidence="3" id="KW-0812">Transmembrane</keyword>
<evidence type="ECO:0000313" key="4">
    <source>
        <dbReference type="EMBL" id="MFC6039727.1"/>
    </source>
</evidence>
<evidence type="ECO:0000256" key="1">
    <source>
        <dbReference type="ARBA" id="ARBA00004241"/>
    </source>
</evidence>
<dbReference type="NCBIfam" id="TIGR02532">
    <property type="entry name" value="IV_pilin_GFxxxE"/>
    <property type="match status" value="1"/>
</dbReference>
<name>A0ABW1L9X4_9BACL</name>
<gene>
    <name evidence="4" type="ORF">ACFPYN_09880</name>
</gene>
<dbReference type="RefSeq" id="WP_377733877.1">
    <property type="nucleotide sequence ID" value="NZ_JBHSRI010000018.1"/>
</dbReference>
<evidence type="ECO:0000256" key="2">
    <source>
        <dbReference type="ARBA" id="ARBA00023287"/>
    </source>
</evidence>
<keyword evidence="5" id="KW-1185">Reference proteome</keyword>
<dbReference type="InterPro" id="IPR012902">
    <property type="entry name" value="N_methyl_site"/>
</dbReference>
<dbReference type="Proteomes" id="UP001596170">
    <property type="component" value="Unassembled WGS sequence"/>
</dbReference>